<feature type="region of interest" description="Disordered" evidence="1">
    <location>
        <begin position="201"/>
        <end position="227"/>
    </location>
</feature>
<feature type="compositionally biased region" description="Polar residues" evidence="1">
    <location>
        <begin position="218"/>
        <end position="227"/>
    </location>
</feature>
<reference evidence="2 3" key="1">
    <citation type="submission" date="2018-10" db="EMBL/GenBank/DDBJ databases">
        <title>Genomic Encyclopedia of Type Strains, Phase IV (KMG-IV): sequencing the most valuable type-strain genomes for metagenomic binning, comparative biology and taxonomic classification.</title>
        <authorList>
            <person name="Goeker M."/>
        </authorList>
    </citation>
    <scope>NUCLEOTIDE SEQUENCE [LARGE SCALE GENOMIC DNA]</scope>
    <source>
        <strain evidence="2 3">DSM 23841</strain>
    </source>
</reference>
<gene>
    <name evidence="2" type="ORF">DFR40_0958</name>
</gene>
<protein>
    <submittedName>
        <fullName evidence="2">Uncharacterized protein</fullName>
    </submittedName>
</protein>
<evidence type="ECO:0000313" key="2">
    <source>
        <dbReference type="EMBL" id="RKT60811.1"/>
    </source>
</evidence>
<dbReference type="AlphaFoldDB" id="A0A495WGI6"/>
<sequence length="227" mass="25541">MPSENDDVPEAEFRYGMLLQQLESSQISDVEAIPLHHWLCDQVSEQLQNQVISTAIGQESLSEQIKICTMLLEGASAIAEQFTFLNQLSPLDTALSQAFQSNHKEVMTSSDPSSPVPEEWTDFRERLARDSAVLTQAAAQVLSNLNGTQIKKGRPNKEWRNKLLVELDNRLSKIPSLTWARRVALATDIWNIYFPDDEINDSDTSGRIITREKKNRRTQGQNAAESG</sequence>
<evidence type="ECO:0000256" key="1">
    <source>
        <dbReference type="SAM" id="MobiDB-lite"/>
    </source>
</evidence>
<dbReference type="Proteomes" id="UP000270626">
    <property type="component" value="Unassembled WGS sequence"/>
</dbReference>
<evidence type="ECO:0000313" key="3">
    <source>
        <dbReference type="Proteomes" id="UP000270626"/>
    </source>
</evidence>
<name>A0A495WGI6_9RHOO</name>
<dbReference type="EMBL" id="RBXP01000011">
    <property type="protein sequence ID" value="RKT60811.1"/>
    <property type="molecule type" value="Genomic_DNA"/>
</dbReference>
<comment type="caution">
    <text evidence="2">The sequence shown here is derived from an EMBL/GenBank/DDBJ whole genome shotgun (WGS) entry which is preliminary data.</text>
</comment>
<keyword evidence="3" id="KW-1185">Reference proteome</keyword>
<proteinExistence type="predicted"/>
<organism evidence="2 3">
    <name type="scientific">Azonexus fungiphilus</name>
    <dbReference type="NCBI Taxonomy" id="146940"/>
    <lineage>
        <taxon>Bacteria</taxon>
        <taxon>Pseudomonadati</taxon>
        <taxon>Pseudomonadota</taxon>
        <taxon>Betaproteobacteria</taxon>
        <taxon>Rhodocyclales</taxon>
        <taxon>Azonexaceae</taxon>
        <taxon>Azonexus</taxon>
    </lineage>
</organism>
<accession>A0A495WGI6</accession>